<dbReference type="AlphaFoldDB" id="A0AAD5UDA3"/>
<dbReference type="PANTHER" id="PTHR21231:SF8">
    <property type="entry name" value="GPN-LOOP GTPASE 1"/>
    <property type="match status" value="1"/>
</dbReference>
<accession>A0AAD5UDA3</accession>
<dbReference type="Gene3D" id="3.40.50.300">
    <property type="entry name" value="P-loop containing nucleotide triphosphate hydrolases"/>
    <property type="match status" value="2"/>
</dbReference>
<organism evidence="7 8">
    <name type="scientific">Boothiomyces macroporosus</name>
    <dbReference type="NCBI Taxonomy" id="261099"/>
    <lineage>
        <taxon>Eukaryota</taxon>
        <taxon>Fungi</taxon>
        <taxon>Fungi incertae sedis</taxon>
        <taxon>Chytridiomycota</taxon>
        <taxon>Chytridiomycota incertae sedis</taxon>
        <taxon>Chytridiomycetes</taxon>
        <taxon>Rhizophydiales</taxon>
        <taxon>Terramycetaceae</taxon>
        <taxon>Boothiomyces</taxon>
    </lineage>
</organism>
<evidence type="ECO:0000256" key="5">
    <source>
        <dbReference type="SAM" id="Coils"/>
    </source>
</evidence>
<evidence type="ECO:0000259" key="6">
    <source>
        <dbReference type="Pfam" id="PF22215"/>
    </source>
</evidence>
<keyword evidence="2" id="KW-0547">Nucleotide-binding</keyword>
<dbReference type="Proteomes" id="UP001210925">
    <property type="component" value="Unassembled WGS sequence"/>
</dbReference>
<dbReference type="GO" id="GO:0003924">
    <property type="term" value="F:GTPase activity"/>
    <property type="evidence" value="ECO:0007669"/>
    <property type="project" value="TreeGrafter"/>
</dbReference>
<evidence type="ECO:0000313" key="8">
    <source>
        <dbReference type="Proteomes" id="UP001210925"/>
    </source>
</evidence>
<protein>
    <recommendedName>
        <fullName evidence="6">Mixed lineage kinase domain-containing protein</fullName>
    </recommendedName>
</protein>
<dbReference type="CDD" id="cd21037">
    <property type="entry name" value="MLKL_NTD"/>
    <property type="match status" value="1"/>
</dbReference>
<dbReference type="InterPro" id="IPR004130">
    <property type="entry name" value="Gpn"/>
</dbReference>
<dbReference type="InterPro" id="IPR059179">
    <property type="entry name" value="MLKL-like_MCAfunc"/>
</dbReference>
<evidence type="ECO:0000256" key="1">
    <source>
        <dbReference type="ARBA" id="ARBA00005290"/>
    </source>
</evidence>
<evidence type="ECO:0000256" key="2">
    <source>
        <dbReference type="ARBA" id="ARBA00022741"/>
    </source>
</evidence>
<dbReference type="InterPro" id="IPR027417">
    <property type="entry name" value="P-loop_NTPase"/>
</dbReference>
<keyword evidence="4" id="KW-0342">GTP-binding</keyword>
<name>A0AAD5UDA3_9FUNG</name>
<dbReference type="InterPro" id="IPR054000">
    <property type="entry name" value="MLKL_N"/>
</dbReference>
<dbReference type="Pfam" id="PF03029">
    <property type="entry name" value="ATP_bind_1"/>
    <property type="match status" value="1"/>
</dbReference>
<dbReference type="GO" id="GO:0007166">
    <property type="term" value="P:cell surface receptor signaling pathway"/>
    <property type="evidence" value="ECO:0007669"/>
    <property type="project" value="InterPro"/>
</dbReference>
<dbReference type="Gene3D" id="1.20.930.20">
    <property type="entry name" value="Adaptor protein Cbl, N-terminal domain"/>
    <property type="match status" value="1"/>
</dbReference>
<gene>
    <name evidence="7" type="ORF">HK103_006817</name>
</gene>
<dbReference type="GO" id="GO:0005525">
    <property type="term" value="F:GTP binding"/>
    <property type="evidence" value="ECO:0007669"/>
    <property type="project" value="UniProtKB-KW"/>
</dbReference>
<keyword evidence="8" id="KW-1185">Reference proteome</keyword>
<sequence length="1155" mass="132183">MGFDEIEGKVLDGIQTFKEKKELADGAVSKAMDLAQQSGNPMIQHTINIVQSVLNIGNQVPYVGPICSVLTFIIQIEIKAREAEKKCTDLVERINFMVGHLSALENITVLPATEMVLQKMNDVLKDAAGVIQTYRKQSKVSRRLNLGNKDKFESCFSSIEKCSADLMFSLQIHQTHKLDELSKRKEDELDLQAEKFVREHGGIENIKKNEDLVKQFASETKLTVDETVMQELNTSISSLLIENQAAMESMLQKNLSTEISKGFEEFAKLMVESDNEEQLSCIQCGERYKESKNPTGSCNFHTSPWSSRGKFNCCGTDSPCQHKKHRSIHHNDYPYSKFFERVNAIMNYTNTCETYIDITDEGLEADIEKQLCYIAKLLRWSSESYLIKEPTLVVKIGPTQMTGPNYFQSFDLNALKIISDCYKSDGTKLIYRNHESDSEYSYAEWIFDENSQIIGALGAVKSKTSSIPTVEKAFFDPSTLEMVSHERVSTQYFSYMPATTYVLPKTIAIGRQIPEARSREVRTNFKTYGELQPYVYFSVIEPMVANDPNAFTGLDSYKGKISIFNKTKDTVVIMKLGCDYRLVGDKEYKKVKEVKFDVNCPIALDPLKAVELEFAIKIERDPKDPSYGIRIWNEDYMSRDRPLRVRFNATDMEDREGHYVVEYMRNFRPREKQGKDELDHLVVEDYERLSRYTIKPTVRSDNSGITIGHLFLDFEKIDKTVYSALKQGITELPFDEVQPANFDWFEHKFYGLIDPNCKRMYAVKVLLTQKEGKAALLGYVPLPLYGENKETRPIKYAHESAKLPIISPPKYQEYPNDDDVDDIAQSKQTKHIIPSVENVLNIPPLGDKLPSTATDADRLKSIDENLTRTANAIEQLVGIFFKLSKDRDMEKQRMQLNTPSSASLSDIPAMIPSTEFAERVKVDKKEEEVKLSMDGRYTKLIKGTGKSSLLQRLNSHIKQKKYTINLDPAIANLPFNANIDIRDTVDFKQVMKQYNLGPNGGILTALNLFTTKFDQVLDLVEKKKVEYVLVDTPGQIEIFTWSASDVVDPGFCSEWMQDFQVFQQQLDEEGYMSSLVSSMCLVLEEFYQNLDYVGVSAVTGDGMDELLSLIEKKRKEYKEEYLPFIEEQVKRKNEKEQEKRKQDLDKLINDLKIKQ</sequence>
<comment type="similarity">
    <text evidence="1">Belongs to the GPN-loop GTPase family.</text>
</comment>
<keyword evidence="3" id="KW-0378">Hydrolase</keyword>
<dbReference type="PANTHER" id="PTHR21231">
    <property type="entry name" value="XPA-BINDING PROTEIN 1-RELATED"/>
    <property type="match status" value="1"/>
</dbReference>
<dbReference type="Pfam" id="PF22215">
    <property type="entry name" value="MLKL_N"/>
    <property type="match status" value="1"/>
</dbReference>
<dbReference type="SUPFAM" id="SSF52540">
    <property type="entry name" value="P-loop containing nucleoside triphosphate hydrolases"/>
    <property type="match status" value="1"/>
</dbReference>
<comment type="caution">
    <text evidence="7">The sequence shown here is derived from an EMBL/GenBank/DDBJ whole genome shotgun (WGS) entry which is preliminary data.</text>
</comment>
<evidence type="ECO:0000256" key="4">
    <source>
        <dbReference type="ARBA" id="ARBA00023134"/>
    </source>
</evidence>
<feature type="coiled-coil region" evidence="5">
    <location>
        <begin position="1125"/>
        <end position="1154"/>
    </location>
</feature>
<dbReference type="EMBL" id="JADGKB010000077">
    <property type="protein sequence ID" value="KAJ3254827.1"/>
    <property type="molecule type" value="Genomic_DNA"/>
</dbReference>
<proteinExistence type="inferred from homology"/>
<evidence type="ECO:0000313" key="7">
    <source>
        <dbReference type="EMBL" id="KAJ3254827.1"/>
    </source>
</evidence>
<evidence type="ECO:0000256" key="3">
    <source>
        <dbReference type="ARBA" id="ARBA00022801"/>
    </source>
</evidence>
<dbReference type="InterPro" id="IPR036537">
    <property type="entry name" value="Adaptor_Cbl_N_dom_sf"/>
</dbReference>
<feature type="domain" description="Mixed lineage kinase" evidence="6">
    <location>
        <begin position="79"/>
        <end position="193"/>
    </location>
</feature>
<reference evidence="7" key="1">
    <citation type="submission" date="2020-05" db="EMBL/GenBank/DDBJ databases">
        <title>Phylogenomic resolution of chytrid fungi.</title>
        <authorList>
            <person name="Stajich J.E."/>
            <person name="Amses K."/>
            <person name="Simmons R."/>
            <person name="Seto K."/>
            <person name="Myers J."/>
            <person name="Bonds A."/>
            <person name="Quandt C.A."/>
            <person name="Barry K."/>
            <person name="Liu P."/>
            <person name="Grigoriev I."/>
            <person name="Longcore J.E."/>
            <person name="James T.Y."/>
        </authorList>
    </citation>
    <scope>NUCLEOTIDE SEQUENCE</scope>
    <source>
        <strain evidence="7">PLAUS21</strain>
    </source>
</reference>
<keyword evidence="5" id="KW-0175">Coiled coil</keyword>